<keyword evidence="1" id="KW-1133">Transmembrane helix</keyword>
<protein>
    <submittedName>
        <fullName evidence="2">CDP-diglyceride synthetase</fullName>
    </submittedName>
</protein>
<evidence type="ECO:0000256" key="1">
    <source>
        <dbReference type="SAM" id="Phobius"/>
    </source>
</evidence>
<dbReference type="Proteomes" id="UP000551878">
    <property type="component" value="Unassembled WGS sequence"/>
</dbReference>
<keyword evidence="1" id="KW-0472">Membrane</keyword>
<comment type="caution">
    <text evidence="2">The sequence shown here is derived from an EMBL/GenBank/DDBJ whole genome shotgun (WGS) entry which is preliminary data.</text>
</comment>
<reference evidence="2 3" key="1">
    <citation type="submission" date="2020-08" db="EMBL/GenBank/DDBJ databases">
        <title>Genomic Encyclopedia of Type Strains, Phase IV (KMG-IV): sequencing the most valuable type-strain genomes for metagenomic binning, comparative biology and taxonomic classification.</title>
        <authorList>
            <person name="Goeker M."/>
        </authorList>
    </citation>
    <scope>NUCLEOTIDE SEQUENCE [LARGE SCALE GENOMIC DNA]</scope>
    <source>
        <strain evidence="2 3">DSM 24696</strain>
    </source>
</reference>
<accession>A0A840QLP1</accession>
<dbReference type="AlphaFoldDB" id="A0A840QLP1"/>
<proteinExistence type="predicted"/>
<feature type="transmembrane region" description="Helical" evidence="1">
    <location>
        <begin position="35"/>
        <end position="53"/>
    </location>
</feature>
<organism evidence="2 3">
    <name type="scientific">Texcoconibacillus texcoconensis</name>
    <dbReference type="NCBI Taxonomy" id="1095777"/>
    <lineage>
        <taxon>Bacteria</taxon>
        <taxon>Bacillati</taxon>
        <taxon>Bacillota</taxon>
        <taxon>Bacilli</taxon>
        <taxon>Bacillales</taxon>
        <taxon>Bacillaceae</taxon>
        <taxon>Texcoconibacillus</taxon>
    </lineage>
</organism>
<sequence length="75" mass="8428">MPNIVNAIGITLLVGLIALYEWPKINPEQKKEKKAFVVLSVIGWGLALLLVYFPNIAGPNDLIDFIYQPITKMME</sequence>
<gene>
    <name evidence="2" type="ORF">HNQ41_000429</name>
</gene>
<dbReference type="RefSeq" id="WP_184662755.1">
    <property type="nucleotide sequence ID" value="NZ_JACHHB010000001.1"/>
</dbReference>
<evidence type="ECO:0000313" key="2">
    <source>
        <dbReference type="EMBL" id="MBB5172289.1"/>
    </source>
</evidence>
<keyword evidence="1" id="KW-0812">Transmembrane</keyword>
<evidence type="ECO:0000313" key="3">
    <source>
        <dbReference type="Proteomes" id="UP000551878"/>
    </source>
</evidence>
<name>A0A840QLP1_9BACI</name>
<feature type="transmembrane region" description="Helical" evidence="1">
    <location>
        <begin position="6"/>
        <end position="23"/>
    </location>
</feature>
<dbReference type="EMBL" id="JACHHB010000001">
    <property type="protein sequence ID" value="MBB5172289.1"/>
    <property type="molecule type" value="Genomic_DNA"/>
</dbReference>
<keyword evidence="3" id="KW-1185">Reference proteome</keyword>